<dbReference type="Pfam" id="PF00293">
    <property type="entry name" value="NUDIX"/>
    <property type="match status" value="1"/>
</dbReference>
<organism evidence="3 4">
    <name type="scientific">Candidatus Berkelbacteria bacterium CG10_big_fil_rev_8_21_14_0_10_43_13</name>
    <dbReference type="NCBI Taxonomy" id="1974514"/>
    <lineage>
        <taxon>Bacteria</taxon>
        <taxon>Candidatus Berkelbacteria</taxon>
    </lineage>
</organism>
<accession>A0A2H0W5Y6</accession>
<feature type="domain" description="Nudix hydrolase" evidence="2">
    <location>
        <begin position="2"/>
        <end position="137"/>
    </location>
</feature>
<protein>
    <recommendedName>
        <fullName evidence="2">Nudix hydrolase domain-containing protein</fullName>
    </recommendedName>
</protein>
<dbReference type="PROSITE" id="PS00893">
    <property type="entry name" value="NUDIX_BOX"/>
    <property type="match status" value="1"/>
</dbReference>
<dbReference type="SUPFAM" id="SSF55811">
    <property type="entry name" value="Nudix"/>
    <property type="match status" value="1"/>
</dbReference>
<dbReference type="InterPro" id="IPR020084">
    <property type="entry name" value="NUDIX_hydrolase_CS"/>
</dbReference>
<comment type="caution">
    <text evidence="3">The sequence shown here is derived from an EMBL/GenBank/DDBJ whole genome shotgun (WGS) entry which is preliminary data.</text>
</comment>
<evidence type="ECO:0000259" key="2">
    <source>
        <dbReference type="PROSITE" id="PS51462"/>
    </source>
</evidence>
<dbReference type="PANTHER" id="PTHR43736">
    <property type="entry name" value="ADP-RIBOSE PYROPHOSPHATASE"/>
    <property type="match status" value="1"/>
</dbReference>
<dbReference type="InterPro" id="IPR015797">
    <property type="entry name" value="NUDIX_hydrolase-like_dom_sf"/>
</dbReference>
<dbReference type="EMBL" id="PEZW01000021">
    <property type="protein sequence ID" value="PIS07471.1"/>
    <property type="molecule type" value="Genomic_DNA"/>
</dbReference>
<dbReference type="Gene3D" id="3.90.79.10">
    <property type="entry name" value="Nucleoside Triphosphate Pyrophosphohydrolase"/>
    <property type="match status" value="1"/>
</dbReference>
<keyword evidence="1" id="KW-0378">Hydrolase</keyword>
<sequence length="142" mass="17229">MKLNRRVRGIIIDKGKILLIHRIKNGEEFYSIPGGGIEVDETDKETLIREIREETNLDVEIFSELFHHEWYDEVRDETKNFIFFLIEKYRGSDIKIGGPELERHCDENQYLPEWHDFEKFFDLPNYYQPEVLRRLKELIIQK</sequence>
<proteinExistence type="predicted"/>
<dbReference type="AlphaFoldDB" id="A0A2H0W5Y6"/>
<dbReference type="GO" id="GO:0016787">
    <property type="term" value="F:hydrolase activity"/>
    <property type="evidence" value="ECO:0007669"/>
    <property type="project" value="UniProtKB-KW"/>
</dbReference>
<name>A0A2H0W5Y6_9BACT</name>
<evidence type="ECO:0000313" key="3">
    <source>
        <dbReference type="EMBL" id="PIS07471.1"/>
    </source>
</evidence>
<dbReference type="InterPro" id="IPR000086">
    <property type="entry name" value="NUDIX_hydrolase_dom"/>
</dbReference>
<gene>
    <name evidence="3" type="ORF">COT78_03275</name>
</gene>
<dbReference type="Proteomes" id="UP000231382">
    <property type="component" value="Unassembled WGS sequence"/>
</dbReference>
<evidence type="ECO:0000256" key="1">
    <source>
        <dbReference type="ARBA" id="ARBA00022801"/>
    </source>
</evidence>
<dbReference type="PROSITE" id="PS51462">
    <property type="entry name" value="NUDIX"/>
    <property type="match status" value="1"/>
</dbReference>
<reference evidence="4" key="1">
    <citation type="submission" date="2017-09" db="EMBL/GenBank/DDBJ databases">
        <title>Depth-based differentiation of microbial function through sediment-hosted aquifers and enrichment of novel symbionts in the deep terrestrial subsurface.</title>
        <authorList>
            <person name="Probst A.J."/>
            <person name="Ladd B."/>
            <person name="Jarett J.K."/>
            <person name="Geller-Mcgrath D.E."/>
            <person name="Sieber C.M.K."/>
            <person name="Emerson J.B."/>
            <person name="Anantharaman K."/>
            <person name="Thomas B.C."/>
            <person name="Malmstrom R."/>
            <person name="Stieglmeier M."/>
            <person name="Klingl A."/>
            <person name="Woyke T."/>
            <person name="Ryan C.M."/>
            <person name="Banfield J.F."/>
        </authorList>
    </citation>
    <scope>NUCLEOTIDE SEQUENCE [LARGE SCALE GENOMIC DNA]</scope>
</reference>
<dbReference type="PANTHER" id="PTHR43736:SF1">
    <property type="entry name" value="DIHYDRONEOPTERIN TRIPHOSPHATE DIPHOSPHATASE"/>
    <property type="match status" value="1"/>
</dbReference>
<evidence type="ECO:0000313" key="4">
    <source>
        <dbReference type="Proteomes" id="UP000231382"/>
    </source>
</evidence>